<accession>A0A9X3EV53</accession>
<reference evidence="2" key="1">
    <citation type="submission" date="2022-11" db="EMBL/GenBank/DDBJ databases">
        <title>Minimal conservation of predation-associated metabolite biosynthetic gene clusters underscores biosynthetic potential of Myxococcota including descriptions for ten novel species: Archangium lansinium sp. nov., Myxococcus landrumus sp. nov., Nannocystis bai.</title>
        <authorList>
            <person name="Ahearne A."/>
            <person name="Stevens C."/>
            <person name="Phillips K."/>
        </authorList>
    </citation>
    <scope>NUCLEOTIDE SEQUENCE</scope>
    <source>
        <strain evidence="2">Na p29</strain>
    </source>
</reference>
<evidence type="ECO:0000313" key="2">
    <source>
        <dbReference type="EMBL" id="MCY1006108.1"/>
    </source>
</evidence>
<organism evidence="2 3">
    <name type="scientific">Nannocystis pusilla</name>
    <dbReference type="NCBI Taxonomy" id="889268"/>
    <lineage>
        <taxon>Bacteria</taxon>
        <taxon>Pseudomonadati</taxon>
        <taxon>Myxococcota</taxon>
        <taxon>Polyangia</taxon>
        <taxon>Nannocystales</taxon>
        <taxon>Nannocystaceae</taxon>
        <taxon>Nannocystis</taxon>
    </lineage>
</organism>
<evidence type="ECO:0000256" key="1">
    <source>
        <dbReference type="SAM" id="MobiDB-lite"/>
    </source>
</evidence>
<gene>
    <name evidence="2" type="ORF">OV079_11145</name>
</gene>
<sequence length="397" mass="42292">MAAACLLESGCLITVFVKDAGDEQDATGGGTGSSANDQMTQEPGVGDTSTTTGELTTTDPLLTTDVGFDVGEPDPWEFCASVLVPCDADNEDIDHALGLNCEGGLQTDGALTWSGPDGSRRVLSEQLGITDVFAPTEGARRVVLSTGDASHVLLSLAQMPSLGDCPISQTCPSTDWPGNDLSELPPPIETMPLQCEANKQPPGPGDCSETILTQWGLGGEPLVAYDYTELRFKAVAPSYTAGFAFDFAFLTSEYPPRFPGGHNDMFVAWVASERYTGNIALDPDGNPIAAETLPYEIKLDPMPVACDDDCVDIPLREFAFEGHAGTAWYEGEVGINPGESIEVVFALFDVGDPIVDSAVLLDGVRWLCAPRLRASELDFAAIEKKSRDREGRSRLRT</sequence>
<feature type="region of interest" description="Disordered" evidence="1">
    <location>
        <begin position="24"/>
        <end position="67"/>
    </location>
</feature>
<keyword evidence="3" id="KW-1185">Reference proteome</keyword>
<comment type="caution">
    <text evidence="2">The sequence shown here is derived from an EMBL/GenBank/DDBJ whole genome shotgun (WGS) entry which is preliminary data.</text>
</comment>
<feature type="compositionally biased region" description="Low complexity" evidence="1">
    <location>
        <begin position="46"/>
        <end position="67"/>
    </location>
</feature>
<dbReference type="Proteomes" id="UP001150924">
    <property type="component" value="Unassembled WGS sequence"/>
</dbReference>
<evidence type="ECO:0000313" key="3">
    <source>
        <dbReference type="Proteomes" id="UP001150924"/>
    </source>
</evidence>
<proteinExistence type="predicted"/>
<name>A0A9X3EV53_9BACT</name>
<dbReference type="RefSeq" id="WP_267768118.1">
    <property type="nucleotide sequence ID" value="NZ_JAPNKE010000002.1"/>
</dbReference>
<dbReference type="InterPro" id="IPR049804">
    <property type="entry name" value="Choice_anch_L"/>
</dbReference>
<protein>
    <submittedName>
        <fullName evidence="2">Choice-of-anchor L domain-containing protein</fullName>
    </submittedName>
</protein>
<dbReference type="EMBL" id="JAPNKE010000002">
    <property type="protein sequence ID" value="MCY1006108.1"/>
    <property type="molecule type" value="Genomic_DNA"/>
</dbReference>
<dbReference type="NCBIfam" id="NF038133">
    <property type="entry name" value="choice_anch_L"/>
    <property type="match status" value="1"/>
</dbReference>
<dbReference type="AlphaFoldDB" id="A0A9X3EV53"/>